<keyword evidence="2" id="KW-1185">Reference proteome</keyword>
<name>A0A8J5RBR0_ZIZPA</name>
<reference evidence="1" key="1">
    <citation type="journal article" date="2021" name="bioRxiv">
        <title>Whole Genome Assembly and Annotation of Northern Wild Rice, Zizania palustris L., Supports a Whole Genome Duplication in the Zizania Genus.</title>
        <authorList>
            <person name="Haas M."/>
            <person name="Kono T."/>
            <person name="Macchietto M."/>
            <person name="Millas R."/>
            <person name="McGilp L."/>
            <person name="Shao M."/>
            <person name="Duquette J."/>
            <person name="Hirsch C.N."/>
            <person name="Kimball J."/>
        </authorList>
    </citation>
    <scope>NUCLEOTIDE SEQUENCE</scope>
    <source>
        <tissue evidence="1">Fresh leaf tissue</tissue>
    </source>
</reference>
<evidence type="ECO:0000313" key="1">
    <source>
        <dbReference type="EMBL" id="KAG8047083.1"/>
    </source>
</evidence>
<dbReference type="Proteomes" id="UP000729402">
    <property type="component" value="Unassembled WGS sequence"/>
</dbReference>
<sequence length="70" mass="7493">MIAAVQHHNMQAVRAAWLEQAVRAAWLAAGGVPRARRRRRWLAACASALAGGVRVGAGVVWRRAAVRGVP</sequence>
<protein>
    <submittedName>
        <fullName evidence="1">Uncharacterized protein</fullName>
    </submittedName>
</protein>
<accession>A0A8J5RBR0</accession>
<proteinExistence type="predicted"/>
<comment type="caution">
    <text evidence="1">The sequence shown here is derived from an EMBL/GenBank/DDBJ whole genome shotgun (WGS) entry which is preliminary data.</text>
</comment>
<dbReference type="AlphaFoldDB" id="A0A8J5RBR0"/>
<evidence type="ECO:0000313" key="2">
    <source>
        <dbReference type="Proteomes" id="UP000729402"/>
    </source>
</evidence>
<reference evidence="1" key="2">
    <citation type="submission" date="2021-02" db="EMBL/GenBank/DDBJ databases">
        <authorList>
            <person name="Kimball J.A."/>
            <person name="Haas M.W."/>
            <person name="Macchietto M."/>
            <person name="Kono T."/>
            <person name="Duquette J."/>
            <person name="Shao M."/>
        </authorList>
    </citation>
    <scope>NUCLEOTIDE SEQUENCE</scope>
    <source>
        <tissue evidence="1">Fresh leaf tissue</tissue>
    </source>
</reference>
<gene>
    <name evidence="1" type="ORF">GUJ93_ZPchr0008g14175</name>
</gene>
<dbReference type="EMBL" id="JAAALK010000290">
    <property type="protein sequence ID" value="KAG8047083.1"/>
    <property type="molecule type" value="Genomic_DNA"/>
</dbReference>
<organism evidence="1 2">
    <name type="scientific">Zizania palustris</name>
    <name type="common">Northern wild rice</name>
    <dbReference type="NCBI Taxonomy" id="103762"/>
    <lineage>
        <taxon>Eukaryota</taxon>
        <taxon>Viridiplantae</taxon>
        <taxon>Streptophyta</taxon>
        <taxon>Embryophyta</taxon>
        <taxon>Tracheophyta</taxon>
        <taxon>Spermatophyta</taxon>
        <taxon>Magnoliopsida</taxon>
        <taxon>Liliopsida</taxon>
        <taxon>Poales</taxon>
        <taxon>Poaceae</taxon>
        <taxon>BOP clade</taxon>
        <taxon>Oryzoideae</taxon>
        <taxon>Oryzeae</taxon>
        <taxon>Zizaniinae</taxon>
        <taxon>Zizania</taxon>
    </lineage>
</organism>